<reference evidence="6 7" key="1">
    <citation type="journal article" date="2014" name="Nature">
        <title>The genomic substrate for adaptive radiation in African cichlid fish.</title>
        <authorList>
            <person name="Brawand D."/>
            <person name="Wagner C.E."/>
            <person name="Li Y.I."/>
            <person name="Malinsky M."/>
            <person name="Keller I."/>
            <person name="Fan S."/>
            <person name="Simakov O."/>
            <person name="Ng A.Y."/>
            <person name="Lim Z.W."/>
            <person name="Bezault E."/>
            <person name="Turner-Maier J."/>
            <person name="Johnson J."/>
            <person name="Alcazar R."/>
            <person name="Noh H.J."/>
            <person name="Russell P."/>
            <person name="Aken B."/>
            <person name="Alfoldi J."/>
            <person name="Amemiya C."/>
            <person name="Azzouzi N."/>
            <person name="Baroiller J.F."/>
            <person name="Barloy-Hubler F."/>
            <person name="Berlin A."/>
            <person name="Bloomquist R."/>
            <person name="Carleton K.L."/>
            <person name="Conte M.A."/>
            <person name="D'Cotta H."/>
            <person name="Eshel O."/>
            <person name="Gaffney L."/>
            <person name="Galibert F."/>
            <person name="Gante H.F."/>
            <person name="Gnerre S."/>
            <person name="Greuter L."/>
            <person name="Guyon R."/>
            <person name="Haddad N.S."/>
            <person name="Haerty W."/>
            <person name="Harris R.M."/>
            <person name="Hofmann H.A."/>
            <person name="Hourlier T."/>
            <person name="Hulata G."/>
            <person name="Jaffe D.B."/>
            <person name="Lara M."/>
            <person name="Lee A.P."/>
            <person name="MacCallum I."/>
            <person name="Mwaiko S."/>
            <person name="Nikaido M."/>
            <person name="Nishihara H."/>
            <person name="Ozouf-Costaz C."/>
            <person name="Penman D.J."/>
            <person name="Przybylski D."/>
            <person name="Rakotomanga M."/>
            <person name="Renn S.C.P."/>
            <person name="Ribeiro F.J."/>
            <person name="Ron M."/>
            <person name="Salzburger W."/>
            <person name="Sanchez-Pulido L."/>
            <person name="Santos M.E."/>
            <person name="Searle S."/>
            <person name="Sharpe T."/>
            <person name="Swofford R."/>
            <person name="Tan F.J."/>
            <person name="Williams L."/>
            <person name="Young S."/>
            <person name="Yin S."/>
            <person name="Okada N."/>
            <person name="Kocher T.D."/>
            <person name="Miska E.A."/>
            <person name="Lander E.S."/>
            <person name="Venkatesh B."/>
            <person name="Fernald R.D."/>
            <person name="Meyer A."/>
            <person name="Ponting C.P."/>
            <person name="Streelman J.T."/>
            <person name="Lindblad-Toh K."/>
            <person name="Seehausen O."/>
            <person name="Di Palma F."/>
        </authorList>
    </citation>
    <scope>NUCLEOTIDE SEQUENCE</scope>
</reference>
<organism evidence="6 7">
    <name type="scientific">Maylandia zebra</name>
    <name type="common">zebra mbuna</name>
    <dbReference type="NCBI Taxonomy" id="106582"/>
    <lineage>
        <taxon>Eukaryota</taxon>
        <taxon>Metazoa</taxon>
        <taxon>Chordata</taxon>
        <taxon>Craniata</taxon>
        <taxon>Vertebrata</taxon>
        <taxon>Euteleostomi</taxon>
        <taxon>Actinopterygii</taxon>
        <taxon>Neopterygii</taxon>
        <taxon>Teleostei</taxon>
        <taxon>Neoteleostei</taxon>
        <taxon>Acanthomorphata</taxon>
        <taxon>Ovalentaria</taxon>
        <taxon>Cichlomorphae</taxon>
        <taxon>Cichliformes</taxon>
        <taxon>Cichlidae</taxon>
        <taxon>African cichlids</taxon>
        <taxon>Pseudocrenilabrinae</taxon>
        <taxon>Haplochromini</taxon>
        <taxon>Maylandia</taxon>
        <taxon>Maylandia zebra complex</taxon>
    </lineage>
</organism>
<sequence>MYGPVVLSAGLTGLLSFCFLAVAIGTDYWYIIDVNKPNYTGSDDLSSHSGLWRIIEVINCPLWEKNSMESLLVDFSTDNGNKKSAGPWMMGVNWKIADLKKIYIYLYFFQMCVFAGLHKVVVILLPLSLVLLVFGWIFGLVSSLASSPKLLAASASYFLLCSLFTLSGVSVYIKYSNQAMEEFQRTVPPENLVYVNVSFGWSLATAWLSYSLEVATGLLLMLAARITQMKGHYDSGVAIAML</sequence>
<evidence type="ECO:0000313" key="7">
    <source>
        <dbReference type="Proteomes" id="UP000265160"/>
    </source>
</evidence>
<dbReference type="InterPro" id="IPR039951">
    <property type="entry name" value="TMEM114/TMEM235"/>
</dbReference>
<feature type="transmembrane region" description="Helical" evidence="5">
    <location>
        <begin position="102"/>
        <end position="121"/>
    </location>
</feature>
<keyword evidence="2 5" id="KW-0812">Transmembrane</keyword>
<name>A0A3P9C5S1_9CICH</name>
<dbReference type="AlphaFoldDB" id="A0A3P9C5S1"/>
<evidence type="ECO:0000256" key="4">
    <source>
        <dbReference type="ARBA" id="ARBA00023136"/>
    </source>
</evidence>
<dbReference type="Pfam" id="PF13903">
    <property type="entry name" value="Claudin_2"/>
    <property type="match status" value="1"/>
</dbReference>
<feature type="transmembrane region" description="Helical" evidence="5">
    <location>
        <begin position="199"/>
        <end position="223"/>
    </location>
</feature>
<evidence type="ECO:0000313" key="6">
    <source>
        <dbReference type="Ensembl" id="ENSMZEP00005017623.1"/>
    </source>
</evidence>
<feature type="transmembrane region" description="Helical" evidence="5">
    <location>
        <begin position="6"/>
        <end position="30"/>
    </location>
</feature>
<dbReference type="GeneTree" id="ENSGT00390000011615"/>
<proteinExistence type="predicted"/>
<keyword evidence="7" id="KW-1185">Reference proteome</keyword>
<keyword evidence="4 5" id="KW-0472">Membrane</keyword>
<dbReference type="PANTHER" id="PTHR20516">
    <property type="entry name" value="TRANSMEMBRANE PROTEIN 114/235 FAMILY MEMBER"/>
    <property type="match status" value="1"/>
</dbReference>
<dbReference type="GO" id="GO:0016324">
    <property type="term" value="C:apical plasma membrane"/>
    <property type="evidence" value="ECO:0007669"/>
    <property type="project" value="TreeGrafter"/>
</dbReference>
<reference evidence="6" key="3">
    <citation type="submission" date="2025-09" db="UniProtKB">
        <authorList>
            <consortium name="Ensembl"/>
        </authorList>
    </citation>
    <scope>IDENTIFICATION</scope>
</reference>
<comment type="subcellular location">
    <subcellularLocation>
        <location evidence="1">Membrane</location>
        <topology evidence="1">Multi-pass membrane protein</topology>
    </subcellularLocation>
</comment>
<dbReference type="InterPro" id="IPR004031">
    <property type="entry name" value="PMP22/EMP/MP20/Claudin"/>
</dbReference>
<evidence type="ECO:0000256" key="5">
    <source>
        <dbReference type="SAM" id="Phobius"/>
    </source>
</evidence>
<feature type="transmembrane region" description="Helical" evidence="5">
    <location>
        <begin position="157"/>
        <end position="175"/>
    </location>
</feature>
<dbReference type="Ensembl" id="ENSMZET00005018189.1">
    <property type="protein sequence ID" value="ENSMZEP00005017623.1"/>
    <property type="gene ID" value="ENSMZEG00005013241.1"/>
</dbReference>
<accession>A0A3P9C5S1</accession>
<dbReference type="Proteomes" id="UP000265160">
    <property type="component" value="LG4"/>
</dbReference>
<dbReference type="PANTHER" id="PTHR20516:SF1">
    <property type="entry name" value="TRANSMEMBRANE PROTEIN 235"/>
    <property type="match status" value="1"/>
</dbReference>
<dbReference type="Gene3D" id="1.20.140.150">
    <property type="match status" value="1"/>
</dbReference>
<protein>
    <submittedName>
        <fullName evidence="6">Transmembrane protein 235</fullName>
    </submittedName>
</protein>
<evidence type="ECO:0000256" key="1">
    <source>
        <dbReference type="ARBA" id="ARBA00004141"/>
    </source>
</evidence>
<keyword evidence="3 5" id="KW-1133">Transmembrane helix</keyword>
<reference evidence="6" key="2">
    <citation type="submission" date="2025-08" db="UniProtKB">
        <authorList>
            <consortium name="Ensembl"/>
        </authorList>
    </citation>
    <scope>IDENTIFICATION</scope>
</reference>
<evidence type="ECO:0000256" key="3">
    <source>
        <dbReference type="ARBA" id="ARBA00022989"/>
    </source>
</evidence>
<evidence type="ECO:0000256" key="2">
    <source>
        <dbReference type="ARBA" id="ARBA00022692"/>
    </source>
</evidence>
<feature type="transmembrane region" description="Helical" evidence="5">
    <location>
        <begin position="127"/>
        <end position="145"/>
    </location>
</feature>